<evidence type="ECO:0000256" key="1">
    <source>
        <dbReference type="SAM" id="MobiDB-lite"/>
    </source>
</evidence>
<protein>
    <submittedName>
        <fullName evidence="2">(pine wood nematode) hypothetical protein</fullName>
    </submittedName>
</protein>
<dbReference type="EMBL" id="CAJFCV020000001">
    <property type="protein sequence ID" value="CAG9088473.1"/>
    <property type="molecule type" value="Genomic_DNA"/>
</dbReference>
<sequence length="108" mass="12420">MGITSSELEARYQNAVGKTKNALGRRLQELLSHHVQLVDLENRRDIPTSFAGEPLFLHYRSIKITSTKRGCDQKEEHFRNLRRNSGGHKRPGAQFTMILQLTGFEEQK</sequence>
<gene>
    <name evidence="2" type="ORF">BXYJ_LOCUS2466</name>
</gene>
<evidence type="ECO:0000313" key="2">
    <source>
        <dbReference type="EMBL" id="CAD5211513.1"/>
    </source>
</evidence>
<dbReference type="Proteomes" id="UP000582659">
    <property type="component" value="Unassembled WGS sequence"/>
</dbReference>
<reference evidence="5" key="1">
    <citation type="submission" date="2016-11" db="UniProtKB">
        <authorList>
            <consortium name="WormBaseParasite"/>
        </authorList>
    </citation>
    <scope>IDENTIFICATION</scope>
</reference>
<dbReference type="EMBL" id="CAJFDI010000001">
    <property type="protein sequence ID" value="CAD5211513.1"/>
    <property type="molecule type" value="Genomic_DNA"/>
</dbReference>
<reference evidence="2" key="2">
    <citation type="submission" date="2020-09" db="EMBL/GenBank/DDBJ databases">
        <authorList>
            <person name="Kikuchi T."/>
        </authorList>
    </citation>
    <scope>NUCLEOTIDE SEQUENCE</scope>
    <source>
        <strain evidence="2">Ka4C1</strain>
    </source>
</reference>
<dbReference type="AlphaFoldDB" id="A0A1I7S0P0"/>
<evidence type="ECO:0000313" key="4">
    <source>
        <dbReference type="Proteomes" id="UP000659654"/>
    </source>
</evidence>
<name>A0A1I7S0P0_BURXY</name>
<dbReference type="WBParaSite" id="BXY_0656400.1">
    <property type="protein sequence ID" value="BXY_0656400.1"/>
    <property type="gene ID" value="BXY_0656400"/>
</dbReference>
<organism evidence="3 5">
    <name type="scientific">Bursaphelenchus xylophilus</name>
    <name type="common">Pinewood nematode worm</name>
    <name type="synonym">Aphelenchoides xylophilus</name>
    <dbReference type="NCBI Taxonomy" id="6326"/>
    <lineage>
        <taxon>Eukaryota</taxon>
        <taxon>Metazoa</taxon>
        <taxon>Ecdysozoa</taxon>
        <taxon>Nematoda</taxon>
        <taxon>Chromadorea</taxon>
        <taxon>Rhabditida</taxon>
        <taxon>Tylenchina</taxon>
        <taxon>Tylenchomorpha</taxon>
        <taxon>Aphelenchoidea</taxon>
        <taxon>Aphelenchoididae</taxon>
        <taxon>Bursaphelenchus</taxon>
    </lineage>
</organism>
<keyword evidence="4" id="KW-1185">Reference proteome</keyword>
<dbReference type="Proteomes" id="UP000659654">
    <property type="component" value="Unassembled WGS sequence"/>
</dbReference>
<feature type="compositionally biased region" description="Basic residues" evidence="1">
    <location>
        <begin position="80"/>
        <end position="91"/>
    </location>
</feature>
<evidence type="ECO:0000313" key="3">
    <source>
        <dbReference type="Proteomes" id="UP000095284"/>
    </source>
</evidence>
<accession>A0A1I7S0P0</accession>
<feature type="region of interest" description="Disordered" evidence="1">
    <location>
        <begin position="72"/>
        <end position="92"/>
    </location>
</feature>
<evidence type="ECO:0000313" key="5">
    <source>
        <dbReference type="WBParaSite" id="BXY_0656400.1"/>
    </source>
</evidence>
<proteinExistence type="predicted"/>
<dbReference type="Proteomes" id="UP000095284">
    <property type="component" value="Unplaced"/>
</dbReference>